<evidence type="ECO:0000313" key="2">
    <source>
        <dbReference type="EMBL" id="KAK3500363.1"/>
    </source>
</evidence>
<feature type="region of interest" description="Disordered" evidence="1">
    <location>
        <begin position="123"/>
        <end position="147"/>
    </location>
</feature>
<dbReference type="RefSeq" id="XP_062697996.1">
    <property type="nucleotide sequence ID" value="XM_062838610.1"/>
</dbReference>
<reference evidence="2 3" key="1">
    <citation type="journal article" date="2023" name="Mol. Phylogenet. Evol.">
        <title>Genome-scale phylogeny and comparative genomics of the fungal order Sordariales.</title>
        <authorList>
            <person name="Hensen N."/>
            <person name="Bonometti L."/>
            <person name="Westerberg I."/>
            <person name="Brannstrom I.O."/>
            <person name="Guillou S."/>
            <person name="Cros-Aarteil S."/>
            <person name="Calhoun S."/>
            <person name="Haridas S."/>
            <person name="Kuo A."/>
            <person name="Mondo S."/>
            <person name="Pangilinan J."/>
            <person name="Riley R."/>
            <person name="LaButti K."/>
            <person name="Andreopoulos B."/>
            <person name="Lipzen A."/>
            <person name="Chen C."/>
            <person name="Yan M."/>
            <person name="Daum C."/>
            <person name="Ng V."/>
            <person name="Clum A."/>
            <person name="Steindorff A."/>
            <person name="Ohm R.A."/>
            <person name="Martin F."/>
            <person name="Silar P."/>
            <person name="Natvig D.O."/>
            <person name="Lalanne C."/>
            <person name="Gautier V."/>
            <person name="Ament-Velasquez S.L."/>
            <person name="Kruys A."/>
            <person name="Hutchinson M.I."/>
            <person name="Powell A.J."/>
            <person name="Barry K."/>
            <person name="Miller A.N."/>
            <person name="Grigoriev I.V."/>
            <person name="Debuchy R."/>
            <person name="Gladieux P."/>
            <person name="Hiltunen Thoren M."/>
            <person name="Johannesson H."/>
        </authorList>
    </citation>
    <scope>NUCLEOTIDE SEQUENCE [LARGE SCALE GENOMIC DNA]</scope>
    <source>
        <strain evidence="2 3">FGSC 10403</strain>
    </source>
</reference>
<comment type="caution">
    <text evidence="2">The sequence shown here is derived from an EMBL/GenBank/DDBJ whole genome shotgun (WGS) entry which is preliminary data.</text>
</comment>
<gene>
    <name evidence="2" type="ORF">B0T23DRAFT_401794</name>
</gene>
<organism evidence="2 3">
    <name type="scientific">Neurospora hispaniola</name>
    <dbReference type="NCBI Taxonomy" id="588809"/>
    <lineage>
        <taxon>Eukaryota</taxon>
        <taxon>Fungi</taxon>
        <taxon>Dikarya</taxon>
        <taxon>Ascomycota</taxon>
        <taxon>Pezizomycotina</taxon>
        <taxon>Sordariomycetes</taxon>
        <taxon>Sordariomycetidae</taxon>
        <taxon>Sordariales</taxon>
        <taxon>Sordariaceae</taxon>
        <taxon>Neurospora</taxon>
    </lineage>
</organism>
<name>A0AAJ0MW29_9PEZI</name>
<evidence type="ECO:0000313" key="3">
    <source>
        <dbReference type="Proteomes" id="UP001285908"/>
    </source>
</evidence>
<dbReference type="AlphaFoldDB" id="A0AAJ0MW29"/>
<dbReference type="GeneID" id="87876232"/>
<protein>
    <submittedName>
        <fullName evidence="2">Uncharacterized protein</fullName>
    </submittedName>
</protein>
<keyword evidence="3" id="KW-1185">Reference proteome</keyword>
<evidence type="ECO:0000256" key="1">
    <source>
        <dbReference type="SAM" id="MobiDB-lite"/>
    </source>
</evidence>
<feature type="compositionally biased region" description="Basic and acidic residues" evidence="1">
    <location>
        <begin position="126"/>
        <end position="147"/>
    </location>
</feature>
<accession>A0AAJ0MW29</accession>
<sequence>MSWGPNARNPNNLMPRGARDYDPIGPLHYVCGHLCAVGTQLFTKPGDKDKGEKDMLILPPREYLVEVAWPCSECKDSRTWVWKKGNGVKKGEYVRNEDLMPVVGSRAPVVVAGAARNAMASSVAQKLEKEKEEAKEKEKEKENEEKHMQLAKEIERLEEEKIWLEKQLEKLLLLP</sequence>
<proteinExistence type="predicted"/>
<dbReference type="EMBL" id="JAULSX010000001">
    <property type="protein sequence ID" value="KAK3500363.1"/>
    <property type="molecule type" value="Genomic_DNA"/>
</dbReference>
<dbReference type="Proteomes" id="UP001285908">
    <property type="component" value="Unassembled WGS sequence"/>
</dbReference>